<dbReference type="GO" id="GO:0016747">
    <property type="term" value="F:acyltransferase activity, transferring groups other than amino-acyl groups"/>
    <property type="evidence" value="ECO:0007669"/>
    <property type="project" value="InterPro"/>
</dbReference>
<evidence type="ECO:0000259" key="1">
    <source>
        <dbReference type="PROSITE" id="PS51186"/>
    </source>
</evidence>
<proteinExistence type="predicted"/>
<dbReference type="PROSITE" id="PS51186">
    <property type="entry name" value="GNAT"/>
    <property type="match status" value="1"/>
</dbReference>
<dbReference type="RefSeq" id="WP_129927584.1">
    <property type="nucleotide sequence ID" value="NZ_SEOO01000054.1"/>
</dbReference>
<dbReference type="InterPro" id="IPR000182">
    <property type="entry name" value="GNAT_dom"/>
</dbReference>
<sequence length="197" mass="21881">MEIRDIRTSDLEAVIEVHKIAFAKFFLTRMGTRFLRAYYQTALEFDGRIALMAAEPGTARVLGFAIGFLEPQKFYEAFARRRKQMLPAIVLAVLRDPGLVPQILRNMRRVEAQAQQPIDAVELSSIAVGSSGDGIGGLLLEAFIKAARAQGALRLTLTTDAEGNDAVRRFYETRGFTLDATEMRGARTLCHYVRAIG</sequence>
<protein>
    <submittedName>
        <fullName evidence="2">GNAT family N-acetyltransferase</fullName>
    </submittedName>
</protein>
<dbReference type="OrthoDB" id="143110at2"/>
<accession>A0A8G2DV15</accession>
<name>A0A8G2DV15_9SPHN</name>
<dbReference type="SUPFAM" id="SSF55729">
    <property type="entry name" value="Acyl-CoA N-acyltransferases (Nat)"/>
    <property type="match status" value="1"/>
</dbReference>
<organism evidence="2 3">
    <name type="scientific">Sphingobium cupriresistens</name>
    <dbReference type="NCBI Taxonomy" id="1132417"/>
    <lineage>
        <taxon>Bacteria</taxon>
        <taxon>Pseudomonadati</taxon>
        <taxon>Pseudomonadota</taxon>
        <taxon>Alphaproteobacteria</taxon>
        <taxon>Sphingomonadales</taxon>
        <taxon>Sphingomonadaceae</taxon>
        <taxon>Sphingobium</taxon>
    </lineage>
</organism>
<dbReference type="InterPro" id="IPR016181">
    <property type="entry name" value="Acyl_CoA_acyltransferase"/>
</dbReference>
<keyword evidence="2" id="KW-0808">Transferase</keyword>
<comment type="caution">
    <text evidence="2">The sequence shown here is derived from an EMBL/GenBank/DDBJ whole genome shotgun (WGS) entry which is preliminary data.</text>
</comment>
<dbReference type="Proteomes" id="UP000291572">
    <property type="component" value="Unassembled WGS sequence"/>
</dbReference>
<dbReference type="EMBL" id="SEOO01000054">
    <property type="protein sequence ID" value="RYM06821.1"/>
    <property type="molecule type" value="Genomic_DNA"/>
</dbReference>
<reference evidence="2 3" key="1">
    <citation type="submission" date="2019-02" db="EMBL/GenBank/DDBJ databases">
        <authorList>
            <person name="Feng G."/>
        </authorList>
    </citation>
    <scope>NUCLEOTIDE SEQUENCE [LARGE SCALE GENOMIC DNA]</scope>
    <source>
        <strain evidence="2 3">CCTCC AB 2011146</strain>
    </source>
</reference>
<gene>
    <name evidence="2" type="ORF">EWH12_19785</name>
</gene>
<dbReference type="Pfam" id="PF00583">
    <property type="entry name" value="Acetyltransf_1"/>
    <property type="match status" value="1"/>
</dbReference>
<dbReference type="AlphaFoldDB" id="A0A8G2DV15"/>
<evidence type="ECO:0000313" key="3">
    <source>
        <dbReference type="Proteomes" id="UP000291572"/>
    </source>
</evidence>
<evidence type="ECO:0000313" key="2">
    <source>
        <dbReference type="EMBL" id="RYM06821.1"/>
    </source>
</evidence>
<dbReference type="Gene3D" id="3.40.630.30">
    <property type="match status" value="1"/>
</dbReference>
<feature type="domain" description="N-acetyltransferase" evidence="1">
    <location>
        <begin position="1"/>
        <end position="197"/>
    </location>
</feature>